<gene>
    <name evidence="1" type="ORF">CZ674_11110</name>
</gene>
<dbReference type="EMBL" id="FUHU01000044">
    <property type="protein sequence ID" value="SJM66337.1"/>
    <property type="molecule type" value="Genomic_DNA"/>
</dbReference>
<evidence type="ECO:0008006" key="3">
    <source>
        <dbReference type="Google" id="ProtNLM"/>
    </source>
</evidence>
<keyword evidence="2" id="KW-1185">Reference proteome</keyword>
<dbReference type="Gene3D" id="3.90.180.10">
    <property type="entry name" value="Medium-chain alcohol dehydrogenases, catalytic domain"/>
    <property type="match status" value="1"/>
</dbReference>
<reference evidence="1 2" key="1">
    <citation type="submission" date="2017-02" db="EMBL/GenBank/DDBJ databases">
        <authorList>
            <person name="Peterson S.W."/>
        </authorList>
    </citation>
    <scope>NUCLEOTIDE SEQUENCE [LARGE SCALE GENOMIC DNA]</scope>
    <source>
        <strain evidence="1 2">LMG 22410</strain>
    </source>
</reference>
<dbReference type="Gene3D" id="3.40.50.720">
    <property type="entry name" value="NAD(P)-binding Rossmann-like Domain"/>
    <property type="match status" value="1"/>
</dbReference>
<sequence length="73" mass="8035">MPPAELQRIFYQQISVVGSTGCTRGEFARLVQFMSNEGLRPNTEVIGFDEIPKGIGRLLEGDVIGKLVVDIDL</sequence>
<dbReference type="Proteomes" id="UP000195787">
    <property type="component" value="Unassembled WGS sequence"/>
</dbReference>
<accession>A0A1R4GDU5</accession>
<protein>
    <recommendedName>
        <fullName evidence="3">Alcohol dehydrogenase</fullName>
    </recommendedName>
</protein>
<evidence type="ECO:0000313" key="2">
    <source>
        <dbReference type="Proteomes" id="UP000195787"/>
    </source>
</evidence>
<organism evidence="1 2">
    <name type="scientific">Agrococcus casei LMG 22410</name>
    <dbReference type="NCBI Taxonomy" id="1255656"/>
    <lineage>
        <taxon>Bacteria</taxon>
        <taxon>Bacillati</taxon>
        <taxon>Actinomycetota</taxon>
        <taxon>Actinomycetes</taxon>
        <taxon>Micrococcales</taxon>
        <taxon>Microbacteriaceae</taxon>
        <taxon>Agrococcus</taxon>
    </lineage>
</organism>
<dbReference type="AlphaFoldDB" id="A0A1R4GDU5"/>
<evidence type="ECO:0000313" key="1">
    <source>
        <dbReference type="EMBL" id="SJM66337.1"/>
    </source>
</evidence>
<proteinExistence type="predicted"/>
<name>A0A1R4GDU5_9MICO</name>